<protein>
    <submittedName>
        <fullName evidence="5">Oxidoreductase domain protein</fullName>
    </submittedName>
</protein>
<dbReference type="AlphaFoldDB" id="A0A1Y6K492"/>
<dbReference type="InterPro" id="IPR050984">
    <property type="entry name" value="Gfo/Idh/MocA_domain"/>
</dbReference>
<dbReference type="EMBL" id="LT859958">
    <property type="protein sequence ID" value="SMX53688.1"/>
    <property type="molecule type" value="Genomic_DNA"/>
</dbReference>
<reference evidence="6" key="1">
    <citation type="submission" date="2017-05" db="EMBL/GenBank/DDBJ databases">
        <authorList>
            <person name="Kirkegaard R."/>
            <person name="Mcilroy J S."/>
        </authorList>
    </citation>
    <scope>NUCLEOTIDE SEQUENCE [LARGE SCALE GENOMIC DNA]</scope>
</reference>
<dbReference type="KEGG" id="abat:CFX1CAM_0623"/>
<dbReference type="SUPFAM" id="SSF51735">
    <property type="entry name" value="NAD(P)-binding Rossmann-fold domains"/>
    <property type="match status" value="1"/>
</dbReference>
<name>A0A1Y6K492_9CHLR</name>
<keyword evidence="2" id="KW-0560">Oxidoreductase</keyword>
<evidence type="ECO:0000256" key="2">
    <source>
        <dbReference type="ARBA" id="ARBA00023002"/>
    </source>
</evidence>
<dbReference type="Pfam" id="PF01408">
    <property type="entry name" value="GFO_IDH_MocA"/>
    <property type="match status" value="1"/>
</dbReference>
<dbReference type="RefSeq" id="WP_087861614.1">
    <property type="nucleotide sequence ID" value="NZ_LT859958.1"/>
</dbReference>
<feature type="domain" description="GFO/IDH/MocA-like oxidoreductase" evidence="4">
    <location>
        <begin position="134"/>
        <end position="249"/>
    </location>
</feature>
<proteinExistence type="inferred from homology"/>
<evidence type="ECO:0000256" key="1">
    <source>
        <dbReference type="ARBA" id="ARBA00010928"/>
    </source>
</evidence>
<organism evidence="5 6">
    <name type="scientific">Candidatus Brevifilum fermentans</name>
    <dbReference type="NCBI Taxonomy" id="1986204"/>
    <lineage>
        <taxon>Bacteria</taxon>
        <taxon>Bacillati</taxon>
        <taxon>Chloroflexota</taxon>
        <taxon>Anaerolineae</taxon>
        <taxon>Anaerolineales</taxon>
        <taxon>Anaerolineaceae</taxon>
        <taxon>Candidatus Brevifilum</taxon>
    </lineage>
</organism>
<sequence length="329" mass="36494">MNNKTRWGILGTARIALKSMIPALKETEMAEVAAVASRDIDNARDFADRFAIPKAYGSYAALLADPEIDAVYIPLPNHLHKPWALLAAEAGKHILCEKPLALNLEECQEMIAAARANGVQLMEAFMYRYHPRILAAHKMVLDGAIGDLKTIESAFTYRKEDTANIRFKPEMGGGALMDVGCYSVSISRMMAGREPRTVQARMYRTSTGVDDQLVGMLDFGDGLIAHFDCAMNQEDRQRCLLAGSRGYLEIPNSFKVGVEETWITEQKGEGSRQEYRFEGVNIYTLMAEDFMHSIAGRPPRFPIEDALGNMRTILALAESALKNGQPVDL</sequence>
<feature type="domain" description="Gfo/Idh/MocA-like oxidoreductase N-terminal" evidence="3">
    <location>
        <begin position="6"/>
        <end position="124"/>
    </location>
</feature>
<evidence type="ECO:0000259" key="4">
    <source>
        <dbReference type="Pfam" id="PF22725"/>
    </source>
</evidence>
<evidence type="ECO:0000259" key="3">
    <source>
        <dbReference type="Pfam" id="PF01408"/>
    </source>
</evidence>
<evidence type="ECO:0000313" key="6">
    <source>
        <dbReference type="Proteomes" id="UP000195514"/>
    </source>
</evidence>
<dbReference type="Pfam" id="PF22725">
    <property type="entry name" value="GFO_IDH_MocA_C3"/>
    <property type="match status" value="1"/>
</dbReference>
<dbReference type="OrthoDB" id="9783105at2"/>
<dbReference type="InterPro" id="IPR036291">
    <property type="entry name" value="NAD(P)-bd_dom_sf"/>
</dbReference>
<dbReference type="SUPFAM" id="SSF55347">
    <property type="entry name" value="Glyceraldehyde-3-phosphate dehydrogenase-like, C-terminal domain"/>
    <property type="match status" value="1"/>
</dbReference>
<comment type="similarity">
    <text evidence="1">Belongs to the Gfo/Idh/MocA family.</text>
</comment>
<dbReference type="Proteomes" id="UP000195514">
    <property type="component" value="Chromosome I"/>
</dbReference>
<evidence type="ECO:0000313" key="5">
    <source>
        <dbReference type="EMBL" id="SMX53688.1"/>
    </source>
</evidence>
<dbReference type="InterPro" id="IPR000683">
    <property type="entry name" value="Gfo/Idh/MocA-like_OxRdtase_N"/>
</dbReference>
<accession>A0A1Y6K492</accession>
<dbReference type="Gene3D" id="3.30.360.10">
    <property type="entry name" value="Dihydrodipicolinate Reductase, domain 2"/>
    <property type="match status" value="1"/>
</dbReference>
<dbReference type="PANTHER" id="PTHR22604:SF105">
    <property type="entry name" value="TRANS-1,2-DIHYDROBENZENE-1,2-DIOL DEHYDROGENASE"/>
    <property type="match status" value="1"/>
</dbReference>
<dbReference type="GO" id="GO:0016491">
    <property type="term" value="F:oxidoreductase activity"/>
    <property type="evidence" value="ECO:0007669"/>
    <property type="project" value="UniProtKB-KW"/>
</dbReference>
<dbReference type="Gene3D" id="3.40.50.720">
    <property type="entry name" value="NAD(P)-binding Rossmann-like Domain"/>
    <property type="match status" value="1"/>
</dbReference>
<gene>
    <name evidence="5" type="ORF">CFX1CAM_0623</name>
</gene>
<dbReference type="InterPro" id="IPR055170">
    <property type="entry name" value="GFO_IDH_MocA-like_dom"/>
</dbReference>
<dbReference type="PANTHER" id="PTHR22604">
    <property type="entry name" value="OXIDOREDUCTASES"/>
    <property type="match status" value="1"/>
</dbReference>
<keyword evidence="6" id="KW-1185">Reference proteome</keyword>
<dbReference type="GO" id="GO:0000166">
    <property type="term" value="F:nucleotide binding"/>
    <property type="evidence" value="ECO:0007669"/>
    <property type="project" value="InterPro"/>
</dbReference>